<proteinExistence type="predicted"/>
<protein>
    <submittedName>
        <fullName evidence="1">Uncharacterized protein</fullName>
    </submittedName>
</protein>
<dbReference type="EMBL" id="JACHMV010000001">
    <property type="protein sequence ID" value="MBB4771822.1"/>
    <property type="molecule type" value="Genomic_DNA"/>
</dbReference>
<dbReference type="RefSeq" id="WP_184878633.1">
    <property type="nucleotide sequence ID" value="NZ_BAAAHD010000001.1"/>
</dbReference>
<evidence type="ECO:0000313" key="2">
    <source>
        <dbReference type="Proteomes" id="UP000549343"/>
    </source>
</evidence>
<dbReference type="Proteomes" id="UP000549343">
    <property type="component" value="Unassembled WGS sequence"/>
</dbReference>
<organism evidence="1 2">
    <name type="scientific">Actinomadura livida</name>
    <dbReference type="NCBI Taxonomy" id="79909"/>
    <lineage>
        <taxon>Bacteria</taxon>
        <taxon>Bacillati</taxon>
        <taxon>Actinomycetota</taxon>
        <taxon>Actinomycetes</taxon>
        <taxon>Streptosporangiales</taxon>
        <taxon>Thermomonosporaceae</taxon>
        <taxon>Actinomadura</taxon>
    </lineage>
</organism>
<evidence type="ECO:0000313" key="1">
    <source>
        <dbReference type="EMBL" id="MBB4771822.1"/>
    </source>
</evidence>
<comment type="caution">
    <text evidence="1">The sequence shown here is derived from an EMBL/GenBank/DDBJ whole genome shotgun (WGS) entry which is preliminary data.</text>
</comment>
<sequence>MADDRHRAAQVADEEAAHTPLLVAERMDDLGAGRAYRLVDGVDVPTSTLRSGFTGAEASLVMT</sequence>
<dbReference type="AlphaFoldDB" id="A0A7W7I789"/>
<accession>A0A7W7I789</accession>
<reference evidence="1 2" key="1">
    <citation type="submission" date="2020-08" db="EMBL/GenBank/DDBJ databases">
        <title>Sequencing the genomes of 1000 actinobacteria strains.</title>
        <authorList>
            <person name="Klenk H.-P."/>
        </authorList>
    </citation>
    <scope>NUCLEOTIDE SEQUENCE [LARGE SCALE GENOMIC DNA]</scope>
    <source>
        <strain evidence="1 2">DSM 44772</strain>
    </source>
</reference>
<gene>
    <name evidence="1" type="ORF">F4557_000240</name>
</gene>
<name>A0A7W7I789_9ACTN</name>